<dbReference type="PANTHER" id="PTHR11142:SF5">
    <property type="entry name" value="TRNA PSEUDOURIDINE(38_39) SYNTHASE"/>
    <property type="match status" value="1"/>
</dbReference>
<evidence type="ECO:0000259" key="6">
    <source>
        <dbReference type="Pfam" id="PF01416"/>
    </source>
</evidence>
<evidence type="ECO:0000313" key="8">
    <source>
        <dbReference type="EMBL" id="CEL65385.1"/>
    </source>
</evidence>
<keyword evidence="9" id="KW-1185">Reference proteome</keyword>
<dbReference type="GO" id="GO:0031119">
    <property type="term" value="P:tRNA pseudouridine synthesis"/>
    <property type="evidence" value="ECO:0007669"/>
    <property type="project" value="TreeGrafter"/>
</dbReference>
<evidence type="ECO:0000313" key="7">
    <source>
        <dbReference type="EMBL" id="CBZ51437.1"/>
    </source>
</evidence>
<evidence type="ECO:0000256" key="2">
    <source>
        <dbReference type="ARBA" id="ARBA00022694"/>
    </source>
</evidence>
<dbReference type="EMBL" id="FR823386">
    <property type="protein sequence ID" value="CBZ51437.1"/>
    <property type="molecule type" value="Genomic_DNA"/>
</dbReference>
<dbReference type="InterPro" id="IPR020095">
    <property type="entry name" value="PsdUridine_synth_TruA_C"/>
</dbReference>
<dbReference type="RefSeq" id="XP_003881470.1">
    <property type="nucleotide sequence ID" value="XM_003881421.1"/>
</dbReference>
<evidence type="ECO:0000256" key="3">
    <source>
        <dbReference type="ARBA" id="ARBA00023235"/>
    </source>
</evidence>
<dbReference type="GeneID" id="13440437"/>
<name>F0VCS2_NEOCL</name>
<dbReference type="eggNOG" id="KOG2554">
    <property type="taxonomic scope" value="Eukaryota"/>
</dbReference>
<dbReference type="AlphaFoldDB" id="F0VCS2"/>
<sequence length="475" mass="52423">MENHESSPSLSSSAANPFRRNSSLPSEDSIPSPPCSCSPSPPCSCSSSLPLIPGASEAREEGKPFEGLEPKRRKQKRAFNWDAVHTAHFLLKLAYDGSAYSGIAYQGENSAVRTVEGALFDALEKTCLIRDRNAWQPAKRLFPEENYDYAAVLNAVLPGDIRIVASAPVPPGFDARFDCTGRVYKYFFHSEGLDLPRMHRAAQRFVGEHNFRYFCKLDPRQYRNPRRTLTSFAIEPVGDSACAVATIAGRSFLWHQVRFMMAALLKVGRGTCDEAYIVGLLNRGEEEEREDQARGEDGMDLKERHETASISEGQTQKHEEPEPSNDIHVSPPPPSSSSSPAAASRVRSSPSAESPEGPAERDQAAGEGKKRKREKVRAKAFSAGLAPAAPGCLVLYDCLFEGVQWDREDERREQGGKCRNAETELEIQSNAETNTSAAKTNVGDKTPLNPRETFQNQHRKALERVQVLRCLGGMP</sequence>
<dbReference type="GO" id="GO:0160147">
    <property type="term" value="F:tRNA pseudouridine(38-40) synthase activity"/>
    <property type="evidence" value="ECO:0007669"/>
    <property type="project" value="UniProtKB-EC"/>
</dbReference>
<evidence type="ECO:0000256" key="4">
    <source>
        <dbReference type="RuleBase" id="RU003792"/>
    </source>
</evidence>
<dbReference type="PANTHER" id="PTHR11142">
    <property type="entry name" value="PSEUDOURIDYLATE SYNTHASE"/>
    <property type="match status" value="1"/>
</dbReference>
<dbReference type="InterPro" id="IPR001406">
    <property type="entry name" value="PsdUridine_synth_TruA"/>
</dbReference>
<dbReference type="GO" id="GO:0005634">
    <property type="term" value="C:nucleus"/>
    <property type="evidence" value="ECO:0007669"/>
    <property type="project" value="TreeGrafter"/>
</dbReference>
<feature type="compositionally biased region" description="Basic and acidic residues" evidence="5">
    <location>
        <begin position="358"/>
        <end position="368"/>
    </location>
</feature>
<reference evidence="9" key="3">
    <citation type="journal article" date="2012" name="PLoS Pathog.">
        <title>Comparative genomics of the apicomplexan parasites Toxoplasma gondii and Neospora caninum: Coccidia differing in host range and transmission strategy.</title>
        <authorList>
            <person name="Reid A.J."/>
            <person name="Vermont S.J."/>
            <person name="Cotton J.A."/>
            <person name="Harris D."/>
            <person name="Hill-Cawthorne G.A."/>
            <person name="Konen-Waisman S."/>
            <person name="Latham S.M."/>
            <person name="Mourier T."/>
            <person name="Norton R."/>
            <person name="Quail M.A."/>
            <person name="Sanders M."/>
            <person name="Shanmugam D."/>
            <person name="Sohal A."/>
            <person name="Wasmuth J.D."/>
            <person name="Brunk B."/>
            <person name="Grigg M.E."/>
            <person name="Howard J.C."/>
            <person name="Parkinson J."/>
            <person name="Roos D.S."/>
            <person name="Trees A.J."/>
            <person name="Berriman M."/>
            <person name="Pain A."/>
            <person name="Wastling J.M."/>
        </authorList>
    </citation>
    <scope>NUCLEOTIDE SEQUENCE [LARGE SCALE GENOMIC DNA]</scope>
    <source>
        <strain evidence="9">Liverpool</strain>
    </source>
</reference>
<feature type="compositionally biased region" description="Low complexity" evidence="5">
    <location>
        <begin position="336"/>
        <end position="357"/>
    </location>
</feature>
<dbReference type="InterPro" id="IPR020094">
    <property type="entry name" value="TruA/RsuA/RluB/E/F_N"/>
</dbReference>
<reference evidence="7" key="2">
    <citation type="submission" date="2011-03" db="EMBL/GenBank/DDBJ databases">
        <title>Comparative genomics and transcriptomics of Neospora caninum and Toxoplasma gondii.</title>
        <authorList>
            <person name="Reid A.J."/>
            <person name="Sohal A."/>
            <person name="Harris D."/>
            <person name="Quail M."/>
            <person name="Sanders M."/>
            <person name="Berriman M."/>
            <person name="Wastling J.M."/>
            <person name="Pain A."/>
        </authorList>
    </citation>
    <scope>NUCLEOTIDE SEQUENCE</scope>
    <source>
        <strain evidence="7">Liverpool</strain>
    </source>
</reference>
<comment type="catalytic activity">
    <reaction evidence="4">
        <text>uridine(38/39/40) in tRNA = pseudouridine(38/39/40) in tRNA</text>
        <dbReference type="Rhea" id="RHEA:22376"/>
        <dbReference type="Rhea" id="RHEA-COMP:10085"/>
        <dbReference type="Rhea" id="RHEA-COMP:10087"/>
        <dbReference type="ChEBI" id="CHEBI:65314"/>
        <dbReference type="ChEBI" id="CHEBI:65315"/>
        <dbReference type="EC" id="5.4.99.12"/>
    </reaction>
</comment>
<keyword evidence="3 4" id="KW-0413">Isomerase</keyword>
<evidence type="ECO:0000256" key="5">
    <source>
        <dbReference type="SAM" id="MobiDB-lite"/>
    </source>
</evidence>
<feature type="compositionally biased region" description="Basic and acidic residues" evidence="5">
    <location>
        <begin position="285"/>
        <end position="307"/>
    </location>
</feature>
<dbReference type="InParanoid" id="F0VCS2"/>
<dbReference type="OMA" id="DARFDCT"/>
<dbReference type="VEuPathDB" id="ToxoDB:NCLIV_012350"/>
<feature type="compositionally biased region" description="Low complexity" evidence="5">
    <location>
        <begin position="1"/>
        <end position="13"/>
    </location>
</feature>
<dbReference type="InterPro" id="IPR020097">
    <property type="entry name" value="PsdUridine_synth_TruA_a/b_dom"/>
</dbReference>
<keyword evidence="2 4" id="KW-0819">tRNA processing</keyword>
<accession>F0VCS2</accession>
<proteinExistence type="inferred from homology"/>
<evidence type="ECO:0000256" key="1">
    <source>
        <dbReference type="ARBA" id="ARBA00009375"/>
    </source>
</evidence>
<organism evidence="7 9">
    <name type="scientific">Neospora caninum (strain Liverpool)</name>
    <dbReference type="NCBI Taxonomy" id="572307"/>
    <lineage>
        <taxon>Eukaryota</taxon>
        <taxon>Sar</taxon>
        <taxon>Alveolata</taxon>
        <taxon>Apicomplexa</taxon>
        <taxon>Conoidasida</taxon>
        <taxon>Coccidia</taxon>
        <taxon>Eucoccidiorida</taxon>
        <taxon>Eimeriorina</taxon>
        <taxon>Sarcocystidae</taxon>
        <taxon>Neospora</taxon>
    </lineage>
</organism>
<dbReference type="Gene3D" id="3.30.70.580">
    <property type="entry name" value="Pseudouridine synthase I, catalytic domain, N-terminal subdomain"/>
    <property type="match status" value="1"/>
</dbReference>
<dbReference type="GO" id="GO:0003723">
    <property type="term" value="F:RNA binding"/>
    <property type="evidence" value="ECO:0007669"/>
    <property type="project" value="InterPro"/>
</dbReference>
<feature type="region of interest" description="Disordered" evidence="5">
    <location>
        <begin position="431"/>
        <end position="455"/>
    </location>
</feature>
<protein>
    <recommendedName>
        <fullName evidence="4">tRNA pseudouridine synthase</fullName>
        <ecNumber evidence="4">5.4.99.12</ecNumber>
    </recommendedName>
</protein>
<dbReference type="SUPFAM" id="SSF55120">
    <property type="entry name" value="Pseudouridine synthase"/>
    <property type="match status" value="1"/>
</dbReference>
<feature type="domain" description="Pseudouridine synthase I TruA alpha/beta" evidence="6">
    <location>
        <begin position="201"/>
        <end position="287"/>
    </location>
</feature>
<comment type="similarity">
    <text evidence="1 4">Belongs to the tRNA pseudouridine synthase TruA family.</text>
</comment>
<dbReference type="EMBL" id="LN714479">
    <property type="protein sequence ID" value="CEL65385.1"/>
    <property type="molecule type" value="Genomic_DNA"/>
</dbReference>
<dbReference type="GO" id="GO:0005737">
    <property type="term" value="C:cytoplasm"/>
    <property type="evidence" value="ECO:0007669"/>
    <property type="project" value="TreeGrafter"/>
</dbReference>
<gene>
    <name evidence="8" type="ORF">BN1204_012350</name>
    <name evidence="7" type="ORF">NCLIV_012350</name>
</gene>
<dbReference type="EC" id="5.4.99.12" evidence="4"/>
<dbReference type="GO" id="GO:1990481">
    <property type="term" value="P:mRNA pseudouridine synthesis"/>
    <property type="evidence" value="ECO:0007669"/>
    <property type="project" value="TreeGrafter"/>
</dbReference>
<dbReference type="InterPro" id="IPR020103">
    <property type="entry name" value="PsdUridine_synth_cat_dom_sf"/>
</dbReference>
<dbReference type="Pfam" id="PF01416">
    <property type="entry name" value="PseudoU_synth_1"/>
    <property type="match status" value="1"/>
</dbReference>
<dbReference type="Gene3D" id="3.30.70.660">
    <property type="entry name" value="Pseudouridine synthase I, catalytic domain, C-terminal subdomain"/>
    <property type="match status" value="1"/>
</dbReference>
<dbReference type="Proteomes" id="UP000007494">
    <property type="component" value="Chromosome V"/>
</dbReference>
<evidence type="ECO:0000313" key="9">
    <source>
        <dbReference type="Proteomes" id="UP000007494"/>
    </source>
</evidence>
<reference evidence="7" key="1">
    <citation type="submission" date="2011-02" db="EMBL/GenBank/DDBJ databases">
        <authorList>
            <person name="Aslett M."/>
        </authorList>
    </citation>
    <scope>NUCLEOTIDE SEQUENCE</scope>
    <source>
        <strain evidence="7">Liverpool</strain>
    </source>
</reference>
<dbReference type="OrthoDB" id="25767at2759"/>
<feature type="compositionally biased region" description="Pro residues" evidence="5">
    <location>
        <begin position="31"/>
        <end position="42"/>
    </location>
</feature>
<reference evidence="8" key="4">
    <citation type="journal article" date="2015" name="PLoS ONE">
        <title>Comprehensive Evaluation of Toxoplasma gondii VEG and Neospora caninum LIV Genomes with Tachyzoite Stage Transcriptome and Proteome Defines Novel Transcript Features.</title>
        <authorList>
            <person name="Ramaprasad A."/>
            <person name="Mourier T."/>
            <person name="Naeem R."/>
            <person name="Malas T.B."/>
            <person name="Moussa E."/>
            <person name="Panigrahi A."/>
            <person name="Vermont S.J."/>
            <person name="Otto T.D."/>
            <person name="Wastling J."/>
            <person name="Pain A."/>
        </authorList>
    </citation>
    <scope>NUCLEOTIDE SEQUENCE</scope>
    <source>
        <strain evidence="8">Liverpool</strain>
    </source>
</reference>
<feature type="region of interest" description="Disordered" evidence="5">
    <location>
        <begin position="1"/>
        <end position="47"/>
    </location>
</feature>
<feature type="region of interest" description="Disordered" evidence="5">
    <location>
        <begin position="285"/>
        <end position="373"/>
    </location>
</feature>